<dbReference type="STRING" id="188872.SAMN03080602_00360"/>
<dbReference type="AlphaFoldDB" id="A0A1X7I481"/>
<dbReference type="Proteomes" id="UP000193420">
    <property type="component" value="Unassembled WGS sequence"/>
</dbReference>
<organism evidence="1 2">
    <name type="scientific">Arenibacter troitsensis</name>
    <dbReference type="NCBI Taxonomy" id="188872"/>
    <lineage>
        <taxon>Bacteria</taxon>
        <taxon>Pseudomonadati</taxon>
        <taxon>Bacteroidota</taxon>
        <taxon>Flavobacteriia</taxon>
        <taxon>Flavobacteriales</taxon>
        <taxon>Flavobacteriaceae</taxon>
        <taxon>Arenibacter</taxon>
    </lineage>
</organism>
<accession>A0A1X7I481</accession>
<protein>
    <submittedName>
        <fullName evidence="1">Uncharacterized protein</fullName>
    </submittedName>
</protein>
<evidence type="ECO:0000313" key="2">
    <source>
        <dbReference type="Proteomes" id="UP000193420"/>
    </source>
</evidence>
<keyword evidence="2" id="KW-1185">Reference proteome</keyword>
<dbReference type="EMBL" id="FXAO01000001">
    <property type="protein sequence ID" value="SMG08534.1"/>
    <property type="molecule type" value="Genomic_DNA"/>
</dbReference>
<dbReference type="Pfam" id="PF16389">
    <property type="entry name" value="DUF4998"/>
    <property type="match status" value="1"/>
</dbReference>
<reference evidence="2" key="1">
    <citation type="submission" date="2017-04" db="EMBL/GenBank/DDBJ databases">
        <authorList>
            <person name="Varghese N."/>
            <person name="Submissions S."/>
        </authorList>
    </citation>
    <scope>NUCLEOTIDE SEQUENCE [LARGE SCALE GENOMIC DNA]</scope>
    <source>
        <strain evidence="2">DSM 19835</strain>
    </source>
</reference>
<sequence>MYFALLAIGTIIVVASCEETSETYSEFTKDGEIIYVGTPDTVIVAPGFEKLKFSIVINADPKISGGVLQTKDKSFNHEFDVERQSNGNDTISFIVNLDEGEYNFDVLLKDDSGNTSIPREVTTVVYGTKYQNALLSRSISAIKAFETHAVLTWGDVPNGSISTSISYEDANGAMQTIEVSNDISETTLSSYKLGGSIIVKSIYAPRSNAIDVFSSISETVFPEQFQINHTNITALRMPFDASDGCYGSSYERLTDGATGEFWHSCDSVEDQYPFVMSFDIGVAANLSGFRLDKRSECCGGRSPASYQIWATNEIVGAETMDIDADGDENNVSIAHWEADAISKGWVKLVEVTDNTQETFEVLIPENSTNYRYVRLVAISSINGEITANFDELTFMATAVD</sequence>
<name>A0A1X7I481_9FLAO</name>
<gene>
    <name evidence="1" type="ORF">SAMN03080602_00360</name>
</gene>
<dbReference type="InterPro" id="IPR008979">
    <property type="entry name" value="Galactose-bd-like_sf"/>
</dbReference>
<evidence type="ECO:0000313" key="1">
    <source>
        <dbReference type="EMBL" id="SMG08534.1"/>
    </source>
</evidence>
<proteinExistence type="predicted"/>
<dbReference type="SUPFAM" id="SSF49785">
    <property type="entry name" value="Galactose-binding domain-like"/>
    <property type="match status" value="1"/>
</dbReference>
<dbReference type="Gene3D" id="2.60.120.260">
    <property type="entry name" value="Galactose-binding domain-like"/>
    <property type="match status" value="1"/>
</dbReference>